<feature type="non-terminal residue" evidence="3">
    <location>
        <position position="1"/>
    </location>
</feature>
<evidence type="ECO:0000313" key="4">
    <source>
        <dbReference type="Proteomes" id="UP000287033"/>
    </source>
</evidence>
<accession>A0A401U0Y2</accession>
<dbReference type="Proteomes" id="UP000287033">
    <property type="component" value="Unassembled WGS sequence"/>
</dbReference>
<keyword evidence="1" id="KW-0238">DNA-binding</keyword>
<name>A0A401U0Y2_CHIPU</name>
<reference evidence="3 4" key="1">
    <citation type="journal article" date="2018" name="Nat. Ecol. Evol.">
        <title>Shark genomes provide insights into elasmobranch evolution and the origin of vertebrates.</title>
        <authorList>
            <person name="Hara Y"/>
            <person name="Yamaguchi K"/>
            <person name="Onimaru K"/>
            <person name="Kadota M"/>
            <person name="Koyanagi M"/>
            <person name="Keeley SD"/>
            <person name="Tatsumi K"/>
            <person name="Tanaka K"/>
            <person name="Motone F"/>
            <person name="Kageyama Y"/>
            <person name="Nozu R"/>
            <person name="Adachi N"/>
            <person name="Nishimura O"/>
            <person name="Nakagawa R"/>
            <person name="Tanegashima C"/>
            <person name="Kiyatake I"/>
            <person name="Matsumoto R"/>
            <person name="Murakumo K"/>
            <person name="Nishida K"/>
            <person name="Terakita A"/>
            <person name="Kuratani S"/>
            <person name="Sato K"/>
            <person name="Hyodo S Kuraku.S."/>
        </authorList>
    </citation>
    <scope>NUCLEOTIDE SEQUENCE [LARGE SCALE GENOMIC DNA]</scope>
</reference>
<gene>
    <name evidence="3" type="ORF">chiPu_0032781</name>
</gene>
<dbReference type="PANTHER" id="PTHR12619">
    <property type="entry name" value="RFX TRANSCRIPTION FACTOR FAMILY"/>
    <property type="match status" value="1"/>
</dbReference>
<dbReference type="EMBL" id="BEZZ01245677">
    <property type="protein sequence ID" value="GCC48564.1"/>
    <property type="molecule type" value="Genomic_DNA"/>
</dbReference>
<evidence type="ECO:0000259" key="2">
    <source>
        <dbReference type="PROSITE" id="PS51526"/>
    </source>
</evidence>
<organism evidence="3 4">
    <name type="scientific">Chiloscyllium punctatum</name>
    <name type="common">Brownbanded bambooshark</name>
    <name type="synonym">Hemiscyllium punctatum</name>
    <dbReference type="NCBI Taxonomy" id="137246"/>
    <lineage>
        <taxon>Eukaryota</taxon>
        <taxon>Metazoa</taxon>
        <taxon>Chordata</taxon>
        <taxon>Craniata</taxon>
        <taxon>Vertebrata</taxon>
        <taxon>Chondrichthyes</taxon>
        <taxon>Elasmobranchii</taxon>
        <taxon>Galeomorphii</taxon>
        <taxon>Galeoidea</taxon>
        <taxon>Orectolobiformes</taxon>
        <taxon>Hemiscylliidae</taxon>
        <taxon>Chiloscyllium</taxon>
    </lineage>
</organism>
<proteinExistence type="predicted"/>
<keyword evidence="4" id="KW-1185">Reference proteome</keyword>
<dbReference type="Pfam" id="PF02257">
    <property type="entry name" value="RFX_DNA_binding"/>
    <property type="match status" value="1"/>
</dbReference>
<dbReference type="GO" id="GO:0000981">
    <property type="term" value="F:DNA-binding transcription factor activity, RNA polymerase II-specific"/>
    <property type="evidence" value="ECO:0007669"/>
    <property type="project" value="TreeGrafter"/>
</dbReference>
<evidence type="ECO:0000313" key="3">
    <source>
        <dbReference type="EMBL" id="GCC48564.1"/>
    </source>
</evidence>
<dbReference type="InterPro" id="IPR039779">
    <property type="entry name" value="RFX-like"/>
</dbReference>
<dbReference type="OrthoDB" id="10069709at2759"/>
<dbReference type="InterPro" id="IPR036388">
    <property type="entry name" value="WH-like_DNA-bd_sf"/>
</dbReference>
<sequence>RYCDNLSYRLLSAANFGKIMRDVFPNFKARRLGGRGQSKYPCHA</sequence>
<dbReference type="Gene3D" id="1.10.10.10">
    <property type="entry name" value="Winged helix-like DNA-binding domain superfamily/Winged helix DNA-binding domain"/>
    <property type="match status" value="1"/>
</dbReference>
<dbReference type="STRING" id="137246.A0A401U0Y2"/>
<dbReference type="SUPFAM" id="SSF46785">
    <property type="entry name" value="Winged helix' DNA-binding domain"/>
    <property type="match status" value="1"/>
</dbReference>
<dbReference type="PANTHER" id="PTHR12619:SF18">
    <property type="entry name" value="DNA-BINDING PROTEIN RFX5"/>
    <property type="match status" value="1"/>
</dbReference>
<feature type="domain" description="RFX-type winged-helix" evidence="2">
    <location>
        <begin position="1"/>
        <end position="44"/>
    </location>
</feature>
<dbReference type="InterPro" id="IPR036390">
    <property type="entry name" value="WH_DNA-bd_sf"/>
</dbReference>
<dbReference type="GO" id="GO:0000978">
    <property type="term" value="F:RNA polymerase II cis-regulatory region sequence-specific DNA binding"/>
    <property type="evidence" value="ECO:0007669"/>
    <property type="project" value="TreeGrafter"/>
</dbReference>
<evidence type="ECO:0000256" key="1">
    <source>
        <dbReference type="ARBA" id="ARBA00023125"/>
    </source>
</evidence>
<protein>
    <recommendedName>
        <fullName evidence="2">RFX-type winged-helix domain-containing protein</fullName>
    </recommendedName>
</protein>
<dbReference type="AlphaFoldDB" id="A0A401U0Y2"/>
<comment type="caution">
    <text evidence="3">The sequence shown here is derived from an EMBL/GenBank/DDBJ whole genome shotgun (WGS) entry which is preliminary data.</text>
</comment>
<dbReference type="PROSITE" id="PS51526">
    <property type="entry name" value="RFX_DBD"/>
    <property type="match status" value="1"/>
</dbReference>
<dbReference type="InterPro" id="IPR003150">
    <property type="entry name" value="DNA-bd_RFX"/>
</dbReference>